<dbReference type="InterPro" id="IPR012092">
    <property type="entry name" value="DNA_glyclase/AP_lyase_Ogg"/>
</dbReference>
<dbReference type="InterPro" id="IPR011257">
    <property type="entry name" value="DNA_glycosylase"/>
</dbReference>
<protein>
    <recommendedName>
        <fullName evidence="7">8-oxoguanine DNA glycosylase</fullName>
    </recommendedName>
</protein>
<evidence type="ECO:0000256" key="2">
    <source>
        <dbReference type="ARBA" id="ARBA00022801"/>
    </source>
</evidence>
<keyword evidence="6" id="KW-1185">Reference proteome</keyword>
<dbReference type="Gene3D" id="1.10.1670.10">
    <property type="entry name" value="Helix-hairpin-Helix base-excision DNA repair enzymes (C-terminal)"/>
    <property type="match status" value="1"/>
</dbReference>
<dbReference type="Gene3D" id="1.10.340.30">
    <property type="entry name" value="Hypothetical protein, domain 2"/>
    <property type="match status" value="1"/>
</dbReference>
<evidence type="ECO:0008006" key="7">
    <source>
        <dbReference type="Google" id="ProtNLM"/>
    </source>
</evidence>
<gene>
    <name evidence="5" type="ORF">ACFFIC_19050</name>
</gene>
<evidence type="ECO:0000313" key="5">
    <source>
        <dbReference type="EMBL" id="MFC0387623.1"/>
    </source>
</evidence>
<keyword evidence="1" id="KW-0227">DNA damage</keyword>
<evidence type="ECO:0000256" key="1">
    <source>
        <dbReference type="ARBA" id="ARBA00022763"/>
    </source>
</evidence>
<dbReference type="SUPFAM" id="SSF48150">
    <property type="entry name" value="DNA-glycosylase"/>
    <property type="match status" value="1"/>
</dbReference>
<name>A0ABV6IVJ2_9PROT</name>
<dbReference type="EMBL" id="JBHLVZ010000069">
    <property type="protein sequence ID" value="MFC0387623.1"/>
    <property type="molecule type" value="Genomic_DNA"/>
</dbReference>
<organism evidence="5 6">
    <name type="scientific">Muricoccus vinaceus</name>
    <dbReference type="NCBI Taxonomy" id="424704"/>
    <lineage>
        <taxon>Bacteria</taxon>
        <taxon>Pseudomonadati</taxon>
        <taxon>Pseudomonadota</taxon>
        <taxon>Alphaproteobacteria</taxon>
        <taxon>Acetobacterales</taxon>
        <taxon>Roseomonadaceae</taxon>
        <taxon>Muricoccus</taxon>
    </lineage>
</organism>
<accession>A0ABV6IVJ2</accession>
<dbReference type="InterPro" id="IPR023170">
    <property type="entry name" value="HhH_base_excis_C"/>
</dbReference>
<reference evidence="5 6" key="1">
    <citation type="submission" date="2024-09" db="EMBL/GenBank/DDBJ databases">
        <authorList>
            <person name="Sun Q."/>
            <person name="Mori K."/>
        </authorList>
    </citation>
    <scope>NUCLEOTIDE SEQUENCE [LARGE SCALE GENOMIC DNA]</scope>
    <source>
        <strain evidence="5 6">CCM 7468</strain>
    </source>
</reference>
<keyword evidence="2" id="KW-0378">Hydrolase</keyword>
<keyword evidence="3" id="KW-0234">DNA repair</keyword>
<comment type="caution">
    <text evidence="5">The sequence shown here is derived from an EMBL/GenBank/DDBJ whole genome shotgun (WGS) entry which is preliminary data.</text>
</comment>
<sequence>MPQTIHHYADGQFLSRELPGPDAEALPDVPWGRVDALMTPAYWLGQCWQAELLGLYGDFRLGSNLREEVAACLLGGWGMPAELGLTAFARLRDRGMLTSASSATALEHALSEPFRIEGRDRRYRFPRQRSRHLACCLVALDDLGEPEDDRDLRDALRMLPGLGWKTSSWVVRNHRASGAVAIIDVHLVRAGRVAGFFEPCWDQARDYATMEEAFLRFADAIGVRASLLDALMWDQMRRFGDLAIQAERRIVSPIPRPRRTRQLELI</sequence>
<keyword evidence="4" id="KW-0326">Glycosidase</keyword>
<dbReference type="RefSeq" id="WP_377053256.1">
    <property type="nucleotide sequence ID" value="NZ_JBHLVZ010000069.1"/>
</dbReference>
<dbReference type="Proteomes" id="UP001589789">
    <property type="component" value="Unassembled WGS sequence"/>
</dbReference>
<proteinExistence type="predicted"/>
<dbReference type="Pfam" id="PF22175">
    <property type="entry name" value="Ogg-HhH"/>
    <property type="match status" value="1"/>
</dbReference>
<evidence type="ECO:0000256" key="4">
    <source>
        <dbReference type="ARBA" id="ARBA00023295"/>
    </source>
</evidence>
<evidence type="ECO:0000256" key="3">
    <source>
        <dbReference type="ARBA" id="ARBA00023204"/>
    </source>
</evidence>
<evidence type="ECO:0000313" key="6">
    <source>
        <dbReference type="Proteomes" id="UP001589789"/>
    </source>
</evidence>